<reference evidence="14 15" key="1">
    <citation type="submission" date="2016-11" db="EMBL/GenBank/DDBJ databases">
        <authorList>
            <person name="Jaros S."/>
            <person name="Januszkiewicz K."/>
            <person name="Wedrychowicz H."/>
        </authorList>
    </citation>
    <scope>NUCLEOTIDE SEQUENCE [LARGE SCALE GENOMIC DNA]</scope>
    <source>
        <strain evidence="14 15">DSM 10502</strain>
    </source>
</reference>
<keyword evidence="15" id="KW-1185">Reference proteome</keyword>
<dbReference type="AlphaFoldDB" id="A0A1M4WJW8"/>
<gene>
    <name evidence="14" type="ORF">SAMN02745190_01254</name>
</gene>
<evidence type="ECO:0000256" key="11">
    <source>
        <dbReference type="ARBA" id="ARBA00023209"/>
    </source>
</evidence>
<dbReference type="EMBL" id="FQUG01000004">
    <property type="protein sequence ID" value="SHE81487.1"/>
    <property type="molecule type" value="Genomic_DNA"/>
</dbReference>
<dbReference type="InterPro" id="IPR045540">
    <property type="entry name" value="YegS/DAGK_C"/>
</dbReference>
<keyword evidence="9" id="KW-0460">Magnesium</keyword>
<keyword evidence="3" id="KW-0444">Lipid biosynthesis</keyword>
<accession>A0A1M4WJW8</accession>
<dbReference type="OrthoDB" id="142078at2"/>
<dbReference type="Proteomes" id="UP000184404">
    <property type="component" value="Unassembled WGS sequence"/>
</dbReference>
<evidence type="ECO:0000256" key="5">
    <source>
        <dbReference type="ARBA" id="ARBA00022723"/>
    </source>
</evidence>
<keyword evidence="5" id="KW-0479">Metal-binding</keyword>
<evidence type="ECO:0000256" key="3">
    <source>
        <dbReference type="ARBA" id="ARBA00022516"/>
    </source>
</evidence>
<sequence>MKRFVLVYNPVSGHATFPRQLDEIIEAFDKRGAMLIPYRTKIDNSGLPDFIREAAPDGVIAAGGDGTLGEVVDYVVRHELKTPIAVYGSGTSNDFATFLNLTGGMDVKNAYFDRIVSGKTMPVDVGCANGRYFINVASAGMLTTVAHEVNVRIKNAIGKIAYYIRGIGEVPNFRALPLHIEADGSEYDVHAYFFVIVNSGTAGGLKNVAPLARLDDGKLDLIVVKKCSIPSFVALAKDVVSGNVRPDDPNLLYVQAKKITVDAGEAVEGDLDGEKGPSLPMTVETLPHAIEMFY</sequence>
<dbReference type="GO" id="GO:0046872">
    <property type="term" value="F:metal ion binding"/>
    <property type="evidence" value="ECO:0007669"/>
    <property type="project" value="UniProtKB-KW"/>
</dbReference>
<dbReference type="GO" id="GO:0005886">
    <property type="term" value="C:plasma membrane"/>
    <property type="evidence" value="ECO:0007669"/>
    <property type="project" value="TreeGrafter"/>
</dbReference>
<evidence type="ECO:0000313" key="15">
    <source>
        <dbReference type="Proteomes" id="UP000184404"/>
    </source>
</evidence>
<keyword evidence="8" id="KW-0067">ATP-binding</keyword>
<evidence type="ECO:0000256" key="6">
    <source>
        <dbReference type="ARBA" id="ARBA00022741"/>
    </source>
</evidence>
<evidence type="ECO:0000256" key="12">
    <source>
        <dbReference type="ARBA" id="ARBA00023264"/>
    </source>
</evidence>
<dbReference type="PANTHER" id="PTHR12358:SF106">
    <property type="entry name" value="LIPID KINASE YEGS"/>
    <property type="match status" value="1"/>
</dbReference>
<dbReference type="GO" id="GO:0008654">
    <property type="term" value="P:phospholipid biosynthetic process"/>
    <property type="evidence" value="ECO:0007669"/>
    <property type="project" value="UniProtKB-KW"/>
</dbReference>
<dbReference type="STRING" id="1123243.SAMN02745190_01254"/>
<comment type="cofactor">
    <cofactor evidence="1">
        <name>Mg(2+)</name>
        <dbReference type="ChEBI" id="CHEBI:18420"/>
    </cofactor>
</comment>
<evidence type="ECO:0000313" key="14">
    <source>
        <dbReference type="EMBL" id="SHE81487.1"/>
    </source>
</evidence>
<comment type="similarity">
    <text evidence="2">Belongs to the diacylglycerol/lipid kinase family.</text>
</comment>
<evidence type="ECO:0000256" key="10">
    <source>
        <dbReference type="ARBA" id="ARBA00023098"/>
    </source>
</evidence>
<keyword evidence="7 14" id="KW-0418">Kinase</keyword>
<dbReference type="GO" id="GO:0005524">
    <property type="term" value="F:ATP binding"/>
    <property type="evidence" value="ECO:0007669"/>
    <property type="project" value="UniProtKB-KW"/>
</dbReference>
<dbReference type="RefSeq" id="WP_072935318.1">
    <property type="nucleotide sequence ID" value="NZ_FQUG01000004.1"/>
</dbReference>
<evidence type="ECO:0000256" key="7">
    <source>
        <dbReference type="ARBA" id="ARBA00022777"/>
    </source>
</evidence>
<organism evidence="14 15">
    <name type="scientific">Schwartzia succinivorans DSM 10502</name>
    <dbReference type="NCBI Taxonomy" id="1123243"/>
    <lineage>
        <taxon>Bacteria</taxon>
        <taxon>Bacillati</taxon>
        <taxon>Bacillota</taxon>
        <taxon>Negativicutes</taxon>
        <taxon>Selenomonadales</taxon>
        <taxon>Selenomonadaceae</taxon>
        <taxon>Schwartzia</taxon>
    </lineage>
</organism>
<evidence type="ECO:0000256" key="8">
    <source>
        <dbReference type="ARBA" id="ARBA00022840"/>
    </source>
</evidence>
<evidence type="ECO:0000259" key="13">
    <source>
        <dbReference type="PROSITE" id="PS50146"/>
    </source>
</evidence>
<dbReference type="Gene3D" id="3.40.50.10330">
    <property type="entry name" value="Probable inorganic polyphosphate/atp-NAD kinase, domain 1"/>
    <property type="match status" value="1"/>
</dbReference>
<evidence type="ECO:0000256" key="9">
    <source>
        <dbReference type="ARBA" id="ARBA00022842"/>
    </source>
</evidence>
<evidence type="ECO:0000256" key="1">
    <source>
        <dbReference type="ARBA" id="ARBA00001946"/>
    </source>
</evidence>
<protein>
    <submittedName>
        <fullName evidence="14">Lipid kinase, YegS/Rv2252/BmrU family</fullName>
    </submittedName>
</protein>
<dbReference type="SMART" id="SM00046">
    <property type="entry name" value="DAGKc"/>
    <property type="match status" value="1"/>
</dbReference>
<dbReference type="InterPro" id="IPR017438">
    <property type="entry name" value="ATP-NAD_kinase_N"/>
</dbReference>
<dbReference type="Gene3D" id="2.60.200.40">
    <property type="match status" value="1"/>
</dbReference>
<evidence type="ECO:0000256" key="4">
    <source>
        <dbReference type="ARBA" id="ARBA00022679"/>
    </source>
</evidence>
<dbReference type="SUPFAM" id="SSF111331">
    <property type="entry name" value="NAD kinase/diacylglycerol kinase-like"/>
    <property type="match status" value="1"/>
</dbReference>
<feature type="domain" description="DAGKc" evidence="13">
    <location>
        <begin position="1"/>
        <end position="132"/>
    </location>
</feature>
<keyword evidence="12" id="KW-1208">Phospholipid metabolism</keyword>
<dbReference type="InterPro" id="IPR050187">
    <property type="entry name" value="Lipid_Phosphate_FormReg"/>
</dbReference>
<dbReference type="InterPro" id="IPR005218">
    <property type="entry name" value="Diacylglycerol/lipid_kinase"/>
</dbReference>
<dbReference type="Pfam" id="PF19279">
    <property type="entry name" value="YegS_C"/>
    <property type="match status" value="1"/>
</dbReference>
<proteinExistence type="inferred from homology"/>
<dbReference type="GO" id="GO:0004143">
    <property type="term" value="F:ATP-dependent diacylglycerol kinase activity"/>
    <property type="evidence" value="ECO:0007669"/>
    <property type="project" value="TreeGrafter"/>
</dbReference>
<keyword evidence="6" id="KW-0547">Nucleotide-binding</keyword>
<evidence type="ECO:0000256" key="2">
    <source>
        <dbReference type="ARBA" id="ARBA00005983"/>
    </source>
</evidence>
<dbReference type="NCBIfam" id="TIGR00147">
    <property type="entry name" value="YegS/Rv2252/BmrU family lipid kinase"/>
    <property type="match status" value="1"/>
</dbReference>
<dbReference type="PROSITE" id="PS50146">
    <property type="entry name" value="DAGK"/>
    <property type="match status" value="1"/>
</dbReference>
<keyword evidence="11" id="KW-0594">Phospholipid biosynthesis</keyword>
<keyword evidence="10" id="KW-0443">Lipid metabolism</keyword>
<dbReference type="InterPro" id="IPR001206">
    <property type="entry name" value="Diacylglycerol_kinase_cat_dom"/>
</dbReference>
<keyword evidence="4" id="KW-0808">Transferase</keyword>
<dbReference type="InterPro" id="IPR016064">
    <property type="entry name" value="NAD/diacylglycerol_kinase_sf"/>
</dbReference>
<name>A0A1M4WJW8_9FIRM</name>
<dbReference type="PANTHER" id="PTHR12358">
    <property type="entry name" value="SPHINGOSINE KINASE"/>
    <property type="match status" value="1"/>
</dbReference>
<dbReference type="Pfam" id="PF00781">
    <property type="entry name" value="DAGK_cat"/>
    <property type="match status" value="1"/>
</dbReference>